<accession>A0A432X7Y0</accession>
<dbReference type="PANTHER" id="PTHR32063">
    <property type="match status" value="1"/>
</dbReference>
<evidence type="ECO:0000256" key="1">
    <source>
        <dbReference type="SAM" id="Phobius"/>
    </source>
</evidence>
<comment type="caution">
    <text evidence="2">The sequence shown here is derived from an EMBL/GenBank/DDBJ whole genome shotgun (WGS) entry which is preliminary data.</text>
</comment>
<feature type="transmembrane region" description="Helical" evidence="1">
    <location>
        <begin position="1030"/>
        <end position="1052"/>
    </location>
</feature>
<sequence>MISWLLRHPFLAVAAVTLVIAGGLVTTPFQSPEGLPSSPVAVDALPNLGENQQIVFTEWPGRSPQDVDDQVSYPLSLALMGVPGVRDVRTLSMFGFSSIAVIFDDGVDFYWSRSRLLEKLSALPAGTLPAGVQPTLGPDATGLGQVYWYTLEGRDRTGAPVGGWSLEEVRSVQDWLVSYALLGVSGVTEVASVGGFVKEYQIDVDANALRLYQVTLAEIVQAVASANLDIGARTTEINRAEYLVRGVGFLQSTTDIEQAVVAYRGEQTPVRVADLAKVSIGPATRRGALDVDGVEAVGGVVTIREGANALDVIERVQKKIEQLAPSLPRKAVIDWSRVEQGQVETFAQQQGLPSWQAGAPVDMAATANEAWRQWLAQHPVELWPAWLTESQLTLVPFYDRSVLIDETLSTLSQTLYQQILVTAAIILLLLVRLRAAVVVVVMLPLTVLMTFIAMRLLHIEANIVAIAGIAIAIGTIVDMAIIMTDNVMRKRAAHPDWSSFEQVKQGCQEVAPAVVTAISTTVISFLPVFALTGAEGKLFSPLAYTKTLVLLCSVVLALVVLPVLLKLVLNPRLNAWSESIARFRSARRSLFIGLLLLVVWALSQAWMPLGPNSAFKNLLFVGLIFAVVASGVWLLLHYYRRILAWLLRYKSAAMLVPLVLVVVALIIVPRLGREFMPALDEGTFLYMPTTMPHASIGEVLEVLSEQDKAIRAIPEVDRVVGKLGRAETALDPAPVSMIETIIQYKPEYGVNADGERVRQWRDHIQSPDDIWQEIVAAAQVLGVTSAPKLQPIETRQIMLQTGMRASMGIKVQGPDLASMEQSVIAIEELVRTSPVVSPGSVNGERIVGQPYLEIHLKRDQLARYGLQINDVQHTISTAIGGVEATKTVTGRERYSVRVRYQREQRDSIEAMEQVLLATPAGQYIPLHYVADIEYARGPQMIRSENTFLTAYVTFGAKPGMADVDVVESVQALLTSALAEGQLQLPEGVQYSFAGSYQQQQRASATLTWVLPLALLLIFAVLYVQFKQLSTALMVFSGIAVAWSGGFILLYLYGQSWFMNWSIPWLMEGVTFQSVFQVDTVHLSIAVWVGFLALFGIAVDDGVIMASYLKQRFDQHVEPTREAIHQAVIEAGQKRVRPCLMTSATTIIALLPVLSASGRGADIMLPMAIPTVGGLLCVGFSMFLVPVLWSWREERRIKKAETA</sequence>
<dbReference type="Gene3D" id="1.20.1640.10">
    <property type="entry name" value="Multidrug efflux transporter AcrB transmembrane domain"/>
    <property type="match status" value="2"/>
</dbReference>
<dbReference type="PANTHER" id="PTHR32063:SF19">
    <property type="entry name" value="CATION EFFLUX SYSTEM PROTEIN CUSA"/>
    <property type="match status" value="1"/>
</dbReference>
<feature type="transmembrane region" description="Helical" evidence="1">
    <location>
        <begin position="1162"/>
        <end position="1188"/>
    </location>
</feature>
<organism evidence="2 3">
    <name type="scientific">Aliidiomarina taiwanensis</name>
    <dbReference type="NCBI Taxonomy" id="946228"/>
    <lineage>
        <taxon>Bacteria</taxon>
        <taxon>Pseudomonadati</taxon>
        <taxon>Pseudomonadota</taxon>
        <taxon>Gammaproteobacteria</taxon>
        <taxon>Alteromonadales</taxon>
        <taxon>Idiomarinaceae</taxon>
        <taxon>Aliidiomarina</taxon>
    </lineage>
</organism>
<feature type="transmembrane region" description="Helical" evidence="1">
    <location>
        <begin position="651"/>
        <end position="671"/>
    </location>
</feature>
<dbReference type="Gene3D" id="3.30.70.1320">
    <property type="entry name" value="Multidrug efflux transporter AcrB pore domain like"/>
    <property type="match status" value="2"/>
</dbReference>
<gene>
    <name evidence="2" type="ORF">CWE15_05815</name>
</gene>
<feature type="transmembrane region" description="Helical" evidence="1">
    <location>
        <begin position="1005"/>
        <end position="1023"/>
    </location>
</feature>
<dbReference type="Proteomes" id="UP000286976">
    <property type="component" value="Unassembled WGS sequence"/>
</dbReference>
<reference evidence="2 3" key="1">
    <citation type="journal article" date="2011" name="Front. Microbiol.">
        <title>Genomic signatures of strain selection and enhancement in Bacillus atrophaeus var. globigii, a historical biowarfare simulant.</title>
        <authorList>
            <person name="Gibbons H.S."/>
            <person name="Broomall S.M."/>
            <person name="McNew L.A."/>
            <person name="Daligault H."/>
            <person name="Chapman C."/>
            <person name="Bruce D."/>
            <person name="Karavis M."/>
            <person name="Krepps M."/>
            <person name="McGregor P.A."/>
            <person name="Hong C."/>
            <person name="Park K.H."/>
            <person name="Akmal A."/>
            <person name="Feldman A."/>
            <person name="Lin J.S."/>
            <person name="Chang W.E."/>
            <person name="Higgs B.W."/>
            <person name="Demirev P."/>
            <person name="Lindquist J."/>
            <person name="Liem A."/>
            <person name="Fochler E."/>
            <person name="Read T.D."/>
            <person name="Tapia R."/>
            <person name="Johnson S."/>
            <person name="Bishop-Lilly K.A."/>
            <person name="Detter C."/>
            <person name="Han C."/>
            <person name="Sozhamannan S."/>
            <person name="Rosenzweig C.N."/>
            <person name="Skowronski E.W."/>
        </authorList>
    </citation>
    <scope>NUCLEOTIDE SEQUENCE [LARGE SCALE GENOMIC DNA]</scope>
    <source>
        <strain evidence="2 3">AIT1</strain>
    </source>
</reference>
<feature type="transmembrane region" description="Helical" evidence="1">
    <location>
        <begin position="415"/>
        <end position="431"/>
    </location>
</feature>
<dbReference type="EMBL" id="PIPQ01000002">
    <property type="protein sequence ID" value="RUO42916.1"/>
    <property type="molecule type" value="Genomic_DNA"/>
</dbReference>
<dbReference type="AlphaFoldDB" id="A0A432X7Y0"/>
<feature type="transmembrane region" description="Helical" evidence="1">
    <location>
        <begin position="1138"/>
        <end position="1156"/>
    </location>
</feature>
<evidence type="ECO:0000313" key="2">
    <source>
        <dbReference type="EMBL" id="RUO42916.1"/>
    </source>
</evidence>
<proteinExistence type="predicted"/>
<dbReference type="OrthoDB" id="9758757at2"/>
<dbReference type="Gene3D" id="3.30.70.1440">
    <property type="entry name" value="Multidrug efflux transporter AcrB pore domain"/>
    <property type="match status" value="1"/>
</dbReference>
<dbReference type="SUPFAM" id="SSF82693">
    <property type="entry name" value="Multidrug efflux transporter AcrB pore domain, PN1, PN2, PC1 and PC2 subdomains"/>
    <property type="match status" value="2"/>
</dbReference>
<dbReference type="Gene3D" id="3.30.2090.10">
    <property type="entry name" value="Multidrug efflux transporter AcrB TolC docking domain, DN and DC subdomains"/>
    <property type="match status" value="2"/>
</dbReference>
<evidence type="ECO:0000313" key="3">
    <source>
        <dbReference type="Proteomes" id="UP000286976"/>
    </source>
</evidence>
<dbReference type="GO" id="GO:0005886">
    <property type="term" value="C:plasma membrane"/>
    <property type="evidence" value="ECO:0007669"/>
    <property type="project" value="TreeGrafter"/>
</dbReference>
<feature type="transmembrane region" description="Helical" evidence="1">
    <location>
        <begin position="463"/>
        <end position="482"/>
    </location>
</feature>
<feature type="transmembrane region" description="Helical" evidence="1">
    <location>
        <begin position="1084"/>
        <end position="1108"/>
    </location>
</feature>
<keyword evidence="1" id="KW-0812">Transmembrane</keyword>
<dbReference type="Pfam" id="PF00873">
    <property type="entry name" value="ACR_tran"/>
    <property type="match status" value="4"/>
</dbReference>
<feature type="transmembrane region" description="Helical" evidence="1">
    <location>
        <begin position="510"/>
        <end position="528"/>
    </location>
</feature>
<dbReference type="SUPFAM" id="SSF82714">
    <property type="entry name" value="Multidrug efflux transporter AcrB TolC docking domain, DN and DC subdomains"/>
    <property type="match status" value="2"/>
</dbReference>
<dbReference type="InterPro" id="IPR001036">
    <property type="entry name" value="Acrflvin-R"/>
</dbReference>
<keyword evidence="1" id="KW-1133">Transmembrane helix</keyword>
<dbReference type="GO" id="GO:0042910">
    <property type="term" value="F:xenobiotic transmembrane transporter activity"/>
    <property type="evidence" value="ECO:0007669"/>
    <property type="project" value="TreeGrafter"/>
</dbReference>
<feature type="transmembrane region" description="Helical" evidence="1">
    <location>
        <begin position="438"/>
        <end position="457"/>
    </location>
</feature>
<keyword evidence="1" id="KW-0472">Membrane</keyword>
<protein>
    <submittedName>
        <fullName evidence="2">Acriflavine resistance protein B</fullName>
    </submittedName>
</protein>
<feature type="transmembrane region" description="Helical" evidence="1">
    <location>
        <begin position="590"/>
        <end position="607"/>
    </location>
</feature>
<dbReference type="Gene3D" id="3.30.70.1430">
    <property type="entry name" value="Multidrug efflux transporter AcrB pore domain"/>
    <property type="match status" value="2"/>
</dbReference>
<dbReference type="InterPro" id="IPR027463">
    <property type="entry name" value="AcrB_DN_DC_subdom"/>
</dbReference>
<feature type="transmembrane region" description="Helical" evidence="1">
    <location>
        <begin position="548"/>
        <end position="569"/>
    </location>
</feature>
<feature type="transmembrane region" description="Helical" evidence="1">
    <location>
        <begin position="619"/>
        <end position="639"/>
    </location>
</feature>
<dbReference type="RefSeq" id="WP_126757131.1">
    <property type="nucleotide sequence ID" value="NZ_PIPQ01000002.1"/>
</dbReference>
<dbReference type="SUPFAM" id="SSF82866">
    <property type="entry name" value="Multidrug efflux transporter AcrB transmembrane domain"/>
    <property type="match status" value="2"/>
</dbReference>
<name>A0A432X7Y0_9GAMM</name>
<keyword evidence="3" id="KW-1185">Reference proteome</keyword>